<keyword evidence="2" id="KW-0238">DNA-binding</keyword>
<evidence type="ECO:0000256" key="4">
    <source>
        <dbReference type="ARBA" id="ARBA00023242"/>
    </source>
</evidence>
<feature type="domain" description="Zn(2)-C6 fungal-type" evidence="6">
    <location>
        <begin position="9"/>
        <end position="37"/>
    </location>
</feature>
<dbReference type="Pfam" id="PF00172">
    <property type="entry name" value="Zn_clus"/>
    <property type="match status" value="1"/>
</dbReference>
<dbReference type="SUPFAM" id="SSF57701">
    <property type="entry name" value="Zn2/Cys6 DNA-binding domain"/>
    <property type="match status" value="1"/>
</dbReference>
<reference evidence="7 8" key="1">
    <citation type="journal article" date="2013" name="PLoS ONE">
        <title>Genomic and secretomic analyses reveal unique features of the lignocellulolytic enzyme system of Penicillium decumbens.</title>
        <authorList>
            <person name="Liu G."/>
            <person name="Zhang L."/>
            <person name="Wei X."/>
            <person name="Zou G."/>
            <person name="Qin Y."/>
            <person name="Ma L."/>
            <person name="Li J."/>
            <person name="Zheng H."/>
            <person name="Wang S."/>
            <person name="Wang C."/>
            <person name="Xun L."/>
            <person name="Zhao G.-P."/>
            <person name="Zhou Z."/>
            <person name="Qu Y."/>
        </authorList>
    </citation>
    <scope>NUCLEOTIDE SEQUENCE [LARGE SCALE GENOMIC DNA]</scope>
    <source>
        <strain evidence="8">114-2 / CGMCC 5302</strain>
    </source>
</reference>
<proteinExistence type="predicted"/>
<protein>
    <recommendedName>
        <fullName evidence="6">Zn(2)-C6 fungal-type domain-containing protein</fullName>
    </recommendedName>
</protein>
<dbReference type="InterPro" id="IPR001138">
    <property type="entry name" value="Zn2Cys6_DnaBD"/>
</dbReference>
<evidence type="ECO:0000313" key="8">
    <source>
        <dbReference type="Proteomes" id="UP000019376"/>
    </source>
</evidence>
<evidence type="ECO:0000313" key="7">
    <source>
        <dbReference type="EMBL" id="EPS33975.1"/>
    </source>
</evidence>
<feature type="region of interest" description="Disordered" evidence="5">
    <location>
        <begin position="59"/>
        <end position="80"/>
    </location>
</feature>
<name>S7ZTE2_PENO1</name>
<organism evidence="7 8">
    <name type="scientific">Penicillium oxalicum (strain 114-2 / CGMCC 5302)</name>
    <name type="common">Penicillium decumbens</name>
    <dbReference type="NCBI Taxonomy" id="933388"/>
    <lineage>
        <taxon>Eukaryota</taxon>
        <taxon>Fungi</taxon>
        <taxon>Dikarya</taxon>
        <taxon>Ascomycota</taxon>
        <taxon>Pezizomycotina</taxon>
        <taxon>Eurotiomycetes</taxon>
        <taxon>Eurotiomycetidae</taxon>
        <taxon>Eurotiales</taxon>
        <taxon>Aspergillaceae</taxon>
        <taxon>Penicillium</taxon>
    </lineage>
</organism>
<gene>
    <name evidence="7" type="ORF">PDE_08937</name>
</gene>
<dbReference type="eggNOG" id="ENOG502SMME">
    <property type="taxonomic scope" value="Eukaryota"/>
</dbReference>
<dbReference type="OrthoDB" id="4314040at2759"/>
<evidence type="ECO:0000256" key="2">
    <source>
        <dbReference type="ARBA" id="ARBA00023125"/>
    </source>
</evidence>
<dbReference type="InterPro" id="IPR053178">
    <property type="entry name" value="Osmoadaptation_assoc"/>
</dbReference>
<dbReference type="PROSITE" id="PS00463">
    <property type="entry name" value="ZN2_CY6_FUNGAL_1"/>
    <property type="match status" value="1"/>
</dbReference>
<dbReference type="Proteomes" id="UP000019376">
    <property type="component" value="Unassembled WGS sequence"/>
</dbReference>
<dbReference type="SMART" id="SM00066">
    <property type="entry name" value="GAL4"/>
    <property type="match status" value="1"/>
</dbReference>
<evidence type="ECO:0000256" key="5">
    <source>
        <dbReference type="SAM" id="MobiDB-lite"/>
    </source>
</evidence>
<dbReference type="GO" id="GO:0008270">
    <property type="term" value="F:zinc ion binding"/>
    <property type="evidence" value="ECO:0007669"/>
    <property type="project" value="InterPro"/>
</dbReference>
<dbReference type="PANTHER" id="PTHR38111:SF11">
    <property type="entry name" value="TRANSCRIPTION FACTOR DOMAIN-CONTAINING PROTEIN-RELATED"/>
    <property type="match status" value="1"/>
</dbReference>
<dbReference type="InterPro" id="IPR036864">
    <property type="entry name" value="Zn2-C6_fun-type_DNA-bd_sf"/>
</dbReference>
<dbReference type="GO" id="GO:0000981">
    <property type="term" value="F:DNA-binding transcription factor activity, RNA polymerase II-specific"/>
    <property type="evidence" value="ECO:0007669"/>
    <property type="project" value="InterPro"/>
</dbReference>
<keyword evidence="3" id="KW-0804">Transcription</keyword>
<dbReference type="CDD" id="cd00067">
    <property type="entry name" value="GAL4"/>
    <property type="match status" value="1"/>
</dbReference>
<dbReference type="Gene3D" id="4.10.240.10">
    <property type="entry name" value="Zn(2)-C6 fungal-type DNA-binding domain"/>
    <property type="match status" value="1"/>
</dbReference>
<dbReference type="PhylomeDB" id="S7ZTE2"/>
<keyword evidence="8" id="KW-1185">Reference proteome</keyword>
<keyword evidence="1" id="KW-0805">Transcription regulation</keyword>
<dbReference type="AlphaFoldDB" id="S7ZTE2"/>
<dbReference type="EMBL" id="KB644415">
    <property type="protein sequence ID" value="EPS33975.1"/>
    <property type="molecule type" value="Genomic_DNA"/>
</dbReference>
<dbReference type="PROSITE" id="PS50048">
    <property type="entry name" value="ZN2_CY6_FUNGAL_2"/>
    <property type="match status" value="1"/>
</dbReference>
<dbReference type="GO" id="GO:0003677">
    <property type="term" value="F:DNA binding"/>
    <property type="evidence" value="ECO:0007669"/>
    <property type="project" value="UniProtKB-KW"/>
</dbReference>
<evidence type="ECO:0000256" key="1">
    <source>
        <dbReference type="ARBA" id="ARBA00023015"/>
    </source>
</evidence>
<evidence type="ECO:0000259" key="6">
    <source>
        <dbReference type="PROSITE" id="PS50048"/>
    </source>
</evidence>
<evidence type="ECO:0000256" key="3">
    <source>
        <dbReference type="ARBA" id="ARBA00023163"/>
    </source>
</evidence>
<keyword evidence="4" id="KW-0539">Nucleus</keyword>
<sequence>MPGVPSGKACEACRRQKKKCDEKQPSCGRCLRLKIKCEGSGQRRYKFQQENQFVKKFQTHHQAKPLPSATHSDLTPFNGALGSHDRSSPGYFIPGNLTNSTAKLASAFLKTVDYSTDFRWNLAWSFGLFMQDIPRRLGTNDALDRAAEAVASAHADLCNHLHGTVRTLTKYTAALRTLRVYLDDPVHAHESNTFAAVMLLLVCHTLIGAHNSLHWSGHAQGAIQILKARKNFGPRDDFEAKMQLCLSGTVLFEGIFNRNIELCQEEWDTLITIKYDVNKAEGRLLLNLSRVPDLMRRAKVLLRTGLDTTGVLDELWAMYLTCKLDVDHLKQARITKDLSVIQGLPPGPRKTWIERLLLVHNDRVYGLGIVISLLFNCMLQSLDVHSASLQADAYKYVEELLVLNDESECLRPVGSGYMILCLSVAWVATTDPLQRKTLKQWLYEYQHDFNFSQQSSLLDDLKLNSDHLRLGVEVDWPALHKSWSSSSASSSV</sequence>
<dbReference type="PANTHER" id="PTHR38111">
    <property type="entry name" value="ZN(2)-C6 FUNGAL-TYPE DOMAIN-CONTAINING PROTEIN-RELATED"/>
    <property type="match status" value="1"/>
</dbReference>
<dbReference type="HOGENOM" id="CLU_019524_2_0_1"/>
<accession>S7ZTE2</accession>
<dbReference type="STRING" id="933388.S7ZTE2"/>